<comment type="caution">
    <text evidence="1">The sequence shown here is derived from an EMBL/GenBank/DDBJ whole genome shotgun (WGS) entry which is preliminary data.</text>
</comment>
<dbReference type="Gene3D" id="1.10.150.240">
    <property type="entry name" value="Putative phosphatase, domain 2"/>
    <property type="match status" value="1"/>
</dbReference>
<reference evidence="2" key="1">
    <citation type="submission" date="2020-09" db="EMBL/GenBank/DDBJ databases">
        <title>Whole genome shotgun sequence of Streptomyces cinnamonensis NBRC 15873.</title>
        <authorList>
            <person name="Komaki H."/>
            <person name="Tamura T."/>
        </authorList>
    </citation>
    <scope>NUCLEOTIDE SEQUENCE [LARGE SCALE GENOMIC DNA]</scope>
    <source>
        <strain evidence="2">NBRC 15873</strain>
    </source>
</reference>
<evidence type="ECO:0000313" key="2">
    <source>
        <dbReference type="Proteomes" id="UP000660554"/>
    </source>
</evidence>
<dbReference type="Gene3D" id="3.40.50.1000">
    <property type="entry name" value="HAD superfamily/HAD-like"/>
    <property type="match status" value="1"/>
</dbReference>
<dbReference type="Proteomes" id="UP000660554">
    <property type="component" value="Unassembled WGS sequence"/>
</dbReference>
<dbReference type="InterPro" id="IPR023214">
    <property type="entry name" value="HAD_sf"/>
</dbReference>
<dbReference type="RefSeq" id="WP_030649098.1">
    <property type="nucleotide sequence ID" value="NZ_BMRU01000027.1"/>
</dbReference>
<dbReference type="SFLD" id="SFLDS00003">
    <property type="entry name" value="Haloacid_Dehalogenase"/>
    <property type="match status" value="1"/>
</dbReference>
<dbReference type="NCBIfam" id="TIGR01509">
    <property type="entry name" value="HAD-SF-IA-v3"/>
    <property type="match status" value="1"/>
</dbReference>
<dbReference type="CDD" id="cd02603">
    <property type="entry name" value="HAD_sEH-N_like"/>
    <property type="match status" value="1"/>
</dbReference>
<dbReference type="InterPro" id="IPR052898">
    <property type="entry name" value="ACAD10-like"/>
</dbReference>
<dbReference type="PRINTS" id="PR00413">
    <property type="entry name" value="HADHALOGNASE"/>
</dbReference>
<dbReference type="InterPro" id="IPR023198">
    <property type="entry name" value="PGP-like_dom2"/>
</dbReference>
<dbReference type="GeneID" id="86955086"/>
<gene>
    <name evidence="1" type="ORF">Scinn_64310</name>
</gene>
<dbReference type="PANTHER" id="PTHR47829:SF1">
    <property type="entry name" value="HAD FAMILY PHOSPHATASE"/>
    <property type="match status" value="1"/>
</dbReference>
<dbReference type="PANTHER" id="PTHR47829">
    <property type="entry name" value="HYDROLASE, PUTATIVE (AFU_ORTHOLOGUE AFUA_1G12880)-RELATED"/>
    <property type="match status" value="1"/>
</dbReference>
<dbReference type="SUPFAM" id="SSF56784">
    <property type="entry name" value="HAD-like"/>
    <property type="match status" value="1"/>
</dbReference>
<dbReference type="InterPro" id="IPR006439">
    <property type="entry name" value="HAD-SF_hydro_IA"/>
</dbReference>
<protein>
    <submittedName>
        <fullName evidence="1">Haloacid dehalogenase</fullName>
    </submittedName>
</protein>
<proteinExistence type="predicted"/>
<accession>A0ABQ3NW12</accession>
<sequence>MTFRPITTVVVDYGGVLTNPLEETFAAFARAVDVPLPELRQAFARAAQRHGSSPMADLETARCTEREMVERVLAELPGGRTYADLLGDEPFGEVWFRARTVNERLVRFLRELRQSGYRTALLTNNVKEWGPRWRAQLPVDELFDAVVDSCEEGVRKPEPLIYRRLLERLPAAAHECLFLDDLEENCQAASDIGMLAVHFTTTEEAVDQIVALLRSRGGAYGRSLV</sequence>
<keyword evidence="2" id="KW-1185">Reference proteome</keyword>
<dbReference type="InterPro" id="IPR036412">
    <property type="entry name" value="HAD-like_sf"/>
</dbReference>
<dbReference type="Pfam" id="PF00702">
    <property type="entry name" value="Hydrolase"/>
    <property type="match status" value="1"/>
</dbReference>
<dbReference type="SFLD" id="SFLDG01129">
    <property type="entry name" value="C1.5:_HAD__Beta-PGM__Phosphata"/>
    <property type="match status" value="1"/>
</dbReference>
<dbReference type="EMBL" id="BNDV01000016">
    <property type="protein sequence ID" value="GHI16968.1"/>
    <property type="molecule type" value="Genomic_DNA"/>
</dbReference>
<evidence type="ECO:0000313" key="1">
    <source>
        <dbReference type="EMBL" id="GHI16968.1"/>
    </source>
</evidence>
<organism evidence="1 2">
    <name type="scientific">Streptomyces virginiae</name>
    <name type="common">Streptomyces cinnamonensis</name>
    <dbReference type="NCBI Taxonomy" id="1961"/>
    <lineage>
        <taxon>Bacteria</taxon>
        <taxon>Bacillati</taxon>
        <taxon>Actinomycetota</taxon>
        <taxon>Actinomycetes</taxon>
        <taxon>Kitasatosporales</taxon>
        <taxon>Streptomycetaceae</taxon>
        <taxon>Streptomyces</taxon>
    </lineage>
</organism>
<name>A0ABQ3NW12_STRVG</name>